<protein>
    <submittedName>
        <fullName evidence="1">Uncharacterized protein</fullName>
    </submittedName>
</protein>
<keyword evidence="2" id="KW-1185">Reference proteome</keyword>
<gene>
    <name evidence="1" type="ORF">ACFOUW_28155</name>
</gene>
<accession>A0ABV7YJH6</accession>
<dbReference type="EMBL" id="JBHRZH010000032">
    <property type="protein sequence ID" value="MFC3764742.1"/>
    <property type="molecule type" value="Genomic_DNA"/>
</dbReference>
<sequence length="115" mass="12765">MAEVVESPCTLASGTVPAVHQSWFESIRADLRSLDFALLRNLVSARRRLPSVFFGGAIGTEVSFSAQLDHLRSQPVDGLLRDVNARWGENLPRASALLASKEKAMPRLADELWRY</sequence>
<dbReference type="Proteomes" id="UP001595699">
    <property type="component" value="Unassembled WGS sequence"/>
</dbReference>
<name>A0ABV7YJH6_9ACTN</name>
<comment type="caution">
    <text evidence="1">The sequence shown here is derived from an EMBL/GenBank/DDBJ whole genome shotgun (WGS) entry which is preliminary data.</text>
</comment>
<dbReference type="RefSeq" id="WP_205121631.1">
    <property type="nucleotide sequence ID" value="NZ_JAFBCM010000001.1"/>
</dbReference>
<reference evidence="2" key="1">
    <citation type="journal article" date="2019" name="Int. J. Syst. Evol. Microbiol.">
        <title>The Global Catalogue of Microorganisms (GCM) 10K type strain sequencing project: providing services to taxonomists for standard genome sequencing and annotation.</title>
        <authorList>
            <consortium name="The Broad Institute Genomics Platform"/>
            <consortium name="The Broad Institute Genome Sequencing Center for Infectious Disease"/>
            <person name="Wu L."/>
            <person name="Ma J."/>
        </authorList>
    </citation>
    <scope>NUCLEOTIDE SEQUENCE [LARGE SCALE GENOMIC DNA]</scope>
    <source>
        <strain evidence="2">CGMCC 4.7241</strain>
    </source>
</reference>
<evidence type="ECO:0000313" key="1">
    <source>
        <dbReference type="EMBL" id="MFC3764742.1"/>
    </source>
</evidence>
<organism evidence="1 2">
    <name type="scientific">Tenggerimyces flavus</name>
    <dbReference type="NCBI Taxonomy" id="1708749"/>
    <lineage>
        <taxon>Bacteria</taxon>
        <taxon>Bacillati</taxon>
        <taxon>Actinomycetota</taxon>
        <taxon>Actinomycetes</taxon>
        <taxon>Propionibacteriales</taxon>
        <taxon>Nocardioidaceae</taxon>
        <taxon>Tenggerimyces</taxon>
    </lineage>
</organism>
<evidence type="ECO:0000313" key="2">
    <source>
        <dbReference type="Proteomes" id="UP001595699"/>
    </source>
</evidence>
<proteinExistence type="predicted"/>